<evidence type="ECO:0000313" key="2">
    <source>
        <dbReference type="EMBL" id="GAF98848.1"/>
    </source>
</evidence>
<organism evidence="2">
    <name type="scientific">marine sediment metagenome</name>
    <dbReference type="NCBI Taxonomy" id="412755"/>
    <lineage>
        <taxon>unclassified sequences</taxon>
        <taxon>metagenomes</taxon>
        <taxon>ecological metagenomes</taxon>
    </lineage>
</organism>
<comment type="caution">
    <text evidence="2">The sequence shown here is derived from an EMBL/GenBank/DDBJ whole genome shotgun (WGS) entry which is preliminary data.</text>
</comment>
<feature type="non-terminal residue" evidence="2">
    <location>
        <position position="1"/>
    </location>
</feature>
<dbReference type="AlphaFoldDB" id="X0TZ30"/>
<reference evidence="2" key="1">
    <citation type="journal article" date="2014" name="Front. Microbiol.">
        <title>High frequency of phylogenetically diverse reductive dehalogenase-homologous genes in deep subseafloor sedimentary metagenomes.</title>
        <authorList>
            <person name="Kawai M."/>
            <person name="Futagami T."/>
            <person name="Toyoda A."/>
            <person name="Takaki Y."/>
            <person name="Nishi S."/>
            <person name="Hori S."/>
            <person name="Arai W."/>
            <person name="Tsubouchi T."/>
            <person name="Morono Y."/>
            <person name="Uchiyama I."/>
            <person name="Ito T."/>
            <person name="Fujiyama A."/>
            <person name="Inagaki F."/>
            <person name="Takami H."/>
        </authorList>
    </citation>
    <scope>NUCLEOTIDE SEQUENCE</scope>
    <source>
        <strain evidence="2">Expedition CK06-06</strain>
    </source>
</reference>
<proteinExistence type="predicted"/>
<evidence type="ECO:0000256" key="1">
    <source>
        <dbReference type="SAM" id="MobiDB-lite"/>
    </source>
</evidence>
<name>X0TZ30_9ZZZZ</name>
<protein>
    <submittedName>
        <fullName evidence="2">Uncharacterized protein</fullName>
    </submittedName>
</protein>
<gene>
    <name evidence="2" type="ORF">S01H1_22009</name>
</gene>
<accession>X0TZ30</accession>
<feature type="region of interest" description="Disordered" evidence="1">
    <location>
        <begin position="1"/>
        <end position="39"/>
    </location>
</feature>
<sequence>PKSDTPASAPPSDPKSDTPASAPPGDSESDTQPDQEVPF</sequence>
<dbReference type="EMBL" id="BARS01012325">
    <property type="protein sequence ID" value="GAF98848.1"/>
    <property type="molecule type" value="Genomic_DNA"/>
</dbReference>